<evidence type="ECO:0000313" key="2">
    <source>
        <dbReference type="EMBL" id="JAA64633.1"/>
    </source>
</evidence>
<sequence>MDGRFRLKIFRAQSISAALAFVRPPNSQPPPGVHINPSSGSSFSAPLLNLPLFSHTLKTAARTRAMNRRAERGSTWAGHNAS</sequence>
<feature type="region of interest" description="Disordered" evidence="1">
    <location>
        <begin position="63"/>
        <end position="82"/>
    </location>
</feature>
<name>L7MMF5_RHIPC</name>
<reference evidence="2" key="1">
    <citation type="submission" date="2012-11" db="EMBL/GenBank/DDBJ databases">
        <authorList>
            <person name="Lucero-Rivera Y.E."/>
            <person name="Tovar-Ramirez D."/>
        </authorList>
    </citation>
    <scope>NUCLEOTIDE SEQUENCE</scope>
    <source>
        <tissue evidence="2">Salivary gland</tissue>
    </source>
</reference>
<proteinExistence type="evidence at transcript level"/>
<organism evidence="2">
    <name type="scientific">Rhipicephalus pulchellus</name>
    <name type="common">Yellow backed tick</name>
    <name type="synonym">Dermacentor pulchellus</name>
    <dbReference type="NCBI Taxonomy" id="72859"/>
    <lineage>
        <taxon>Eukaryota</taxon>
        <taxon>Metazoa</taxon>
        <taxon>Ecdysozoa</taxon>
        <taxon>Arthropoda</taxon>
        <taxon>Chelicerata</taxon>
        <taxon>Arachnida</taxon>
        <taxon>Acari</taxon>
        <taxon>Parasitiformes</taxon>
        <taxon>Ixodida</taxon>
        <taxon>Ixodoidea</taxon>
        <taxon>Ixodidae</taxon>
        <taxon>Rhipicephalinae</taxon>
        <taxon>Rhipicephalus</taxon>
        <taxon>Rhipicephalus</taxon>
    </lineage>
</organism>
<evidence type="ECO:0000256" key="1">
    <source>
        <dbReference type="SAM" id="MobiDB-lite"/>
    </source>
</evidence>
<feature type="non-terminal residue" evidence="2">
    <location>
        <position position="82"/>
    </location>
</feature>
<accession>L7MMF5</accession>
<dbReference type="EMBL" id="GACK01000401">
    <property type="protein sequence ID" value="JAA64633.1"/>
    <property type="molecule type" value="mRNA"/>
</dbReference>
<reference evidence="2" key="2">
    <citation type="journal article" date="2015" name="J. Proteomics">
        <title>Sexual differences in the sialomes of the zebra tick, Rhipicephalus pulchellus.</title>
        <authorList>
            <person name="Tan A.W."/>
            <person name="Francischetti I.M."/>
            <person name="Slovak M."/>
            <person name="Kini R.M."/>
            <person name="Ribeiro J.M."/>
        </authorList>
    </citation>
    <scope>NUCLEOTIDE SEQUENCE</scope>
    <source>
        <tissue evidence="2">Salivary gland</tissue>
    </source>
</reference>
<protein>
    <submittedName>
        <fullName evidence="2">Uncharacterized protein</fullName>
    </submittedName>
</protein>
<dbReference type="AlphaFoldDB" id="L7MMF5"/>